<sequence length="116" mass="12586">MLLNRVFSGNALRWAIVKTEAFAIVEACKQADYLLRCDGGFVLCTDHRNLRAVHSRQVHGGQVPAMGVVVDGPLVNDSRQHRGLAELRSRCNSSMTDLSDPQSADGALADALPRVT</sequence>
<dbReference type="EMBL" id="CM047588">
    <property type="protein sequence ID" value="KAI9906004.1"/>
    <property type="molecule type" value="Genomic_DNA"/>
</dbReference>
<evidence type="ECO:0000313" key="1">
    <source>
        <dbReference type="EMBL" id="KAI9906004.1"/>
    </source>
</evidence>
<dbReference type="Proteomes" id="UP001163321">
    <property type="component" value="Chromosome 9"/>
</dbReference>
<accession>A0ACC0VJB0</accession>
<gene>
    <name evidence="1" type="ORF">PsorP6_013622</name>
</gene>
<organism evidence="1 2">
    <name type="scientific">Peronosclerospora sorghi</name>
    <dbReference type="NCBI Taxonomy" id="230839"/>
    <lineage>
        <taxon>Eukaryota</taxon>
        <taxon>Sar</taxon>
        <taxon>Stramenopiles</taxon>
        <taxon>Oomycota</taxon>
        <taxon>Peronosporomycetes</taxon>
        <taxon>Peronosporales</taxon>
        <taxon>Peronosporaceae</taxon>
        <taxon>Peronosclerospora</taxon>
    </lineage>
</organism>
<keyword evidence="2" id="KW-1185">Reference proteome</keyword>
<protein>
    <submittedName>
        <fullName evidence="1">Uncharacterized protein</fullName>
    </submittedName>
</protein>
<comment type="caution">
    <text evidence="1">The sequence shown here is derived from an EMBL/GenBank/DDBJ whole genome shotgun (WGS) entry which is preliminary data.</text>
</comment>
<proteinExistence type="predicted"/>
<evidence type="ECO:0000313" key="2">
    <source>
        <dbReference type="Proteomes" id="UP001163321"/>
    </source>
</evidence>
<reference evidence="1 2" key="1">
    <citation type="journal article" date="2022" name="bioRxiv">
        <title>The genome of the oomycete Peronosclerospora sorghi, a cosmopolitan pathogen of maize and sorghum, is inflated with dispersed pseudogenes.</title>
        <authorList>
            <person name="Fletcher K."/>
            <person name="Martin F."/>
            <person name="Isakeit T."/>
            <person name="Cavanaugh K."/>
            <person name="Magill C."/>
            <person name="Michelmore R."/>
        </authorList>
    </citation>
    <scope>NUCLEOTIDE SEQUENCE [LARGE SCALE GENOMIC DNA]</scope>
    <source>
        <strain evidence="1">P6</strain>
    </source>
</reference>
<name>A0ACC0VJB0_9STRA</name>